<dbReference type="GO" id="GO:0005737">
    <property type="term" value="C:cytoplasm"/>
    <property type="evidence" value="ECO:0007669"/>
    <property type="project" value="UniProtKB-SubCell"/>
</dbReference>
<dbReference type="Gene3D" id="1.10.238.220">
    <property type="match status" value="1"/>
</dbReference>
<dbReference type="GO" id="GO:0005634">
    <property type="term" value="C:nucleus"/>
    <property type="evidence" value="ECO:0007669"/>
    <property type="project" value="UniProtKB-SubCell"/>
</dbReference>
<dbReference type="KEGG" id="phu:Phum_PHUM345560"/>
<evidence type="ECO:0000313" key="11">
    <source>
        <dbReference type="EnsemblMetazoa" id="PHUM345560-PA"/>
    </source>
</evidence>
<dbReference type="InterPro" id="IPR002048">
    <property type="entry name" value="EF_hand_dom"/>
</dbReference>
<evidence type="ECO:0000256" key="5">
    <source>
        <dbReference type="ARBA" id="ARBA00022723"/>
    </source>
</evidence>
<dbReference type="CTD" id="8231988"/>
<evidence type="ECO:0000259" key="9">
    <source>
        <dbReference type="PROSITE" id="PS50222"/>
    </source>
</evidence>
<accession>E0VNT7</accession>
<dbReference type="FunFam" id="1.10.238.10:FF:000091">
    <property type="entry name" value="Serine/threonine-protein phosphatase 2A regulatory subunit B'' subunit gamma"/>
    <property type="match status" value="1"/>
</dbReference>
<dbReference type="VEuPathDB" id="VectorBase:PHUM345560"/>
<evidence type="ECO:0000256" key="7">
    <source>
        <dbReference type="ARBA" id="ARBA00022837"/>
    </source>
</evidence>
<keyword evidence="6" id="KW-0677">Repeat</keyword>
<dbReference type="CDD" id="cd21505">
    <property type="entry name" value="PPP2R3C"/>
    <property type="match status" value="1"/>
</dbReference>
<dbReference type="OrthoDB" id="10265007at2759"/>
<dbReference type="GO" id="GO:0030865">
    <property type="term" value="P:cortical cytoskeleton organization"/>
    <property type="evidence" value="ECO:0007669"/>
    <property type="project" value="TreeGrafter"/>
</dbReference>
<evidence type="ECO:0000256" key="3">
    <source>
        <dbReference type="ARBA" id="ARBA00022320"/>
    </source>
</evidence>
<evidence type="ECO:0000313" key="10">
    <source>
        <dbReference type="EMBL" id="EEB15043.1"/>
    </source>
</evidence>
<dbReference type="PROSITE" id="PS50222">
    <property type="entry name" value="EF_HAND_2"/>
    <property type="match status" value="1"/>
</dbReference>
<dbReference type="Gene3D" id="1.10.238.10">
    <property type="entry name" value="EF-hand"/>
    <property type="match status" value="1"/>
</dbReference>
<dbReference type="GO" id="GO:0005509">
    <property type="term" value="F:calcium ion binding"/>
    <property type="evidence" value="ECO:0007669"/>
    <property type="project" value="InterPro"/>
</dbReference>
<dbReference type="InterPro" id="IPR039865">
    <property type="entry name" value="PPP2R3C"/>
</dbReference>
<organism>
    <name type="scientific">Pediculus humanus subsp. corporis</name>
    <name type="common">Body louse</name>
    <dbReference type="NCBI Taxonomy" id="121224"/>
    <lineage>
        <taxon>Eukaryota</taxon>
        <taxon>Metazoa</taxon>
        <taxon>Ecdysozoa</taxon>
        <taxon>Arthropoda</taxon>
        <taxon>Hexapoda</taxon>
        <taxon>Insecta</taxon>
        <taxon>Pterygota</taxon>
        <taxon>Neoptera</taxon>
        <taxon>Paraneoptera</taxon>
        <taxon>Psocodea</taxon>
        <taxon>Troctomorpha</taxon>
        <taxon>Phthiraptera</taxon>
        <taxon>Anoplura</taxon>
        <taxon>Pediculidae</taxon>
        <taxon>Pediculus</taxon>
    </lineage>
</organism>
<feature type="domain" description="EF-hand" evidence="9">
    <location>
        <begin position="331"/>
        <end position="366"/>
    </location>
</feature>
<dbReference type="GO" id="GO:0035303">
    <property type="term" value="P:regulation of dephosphorylation"/>
    <property type="evidence" value="ECO:0007669"/>
    <property type="project" value="InterPro"/>
</dbReference>
<name>E0VNT7_PEDHC</name>
<dbReference type="PANTHER" id="PTHR12085">
    <property type="entry name" value="SERINE/THREONINE-PROTEIN PHOSPHATASE 2A REGULATORY SUBUNIT B'' SUBUNIT GAMMA"/>
    <property type="match status" value="1"/>
</dbReference>
<dbReference type="RefSeq" id="XP_002427781.1">
    <property type="nucleotide sequence ID" value="XM_002427736.1"/>
</dbReference>
<reference evidence="11" key="3">
    <citation type="submission" date="2020-05" db="UniProtKB">
        <authorList>
            <consortium name="EnsemblMetazoa"/>
        </authorList>
    </citation>
    <scope>IDENTIFICATION</scope>
    <source>
        <strain evidence="11">USDA</strain>
    </source>
</reference>
<dbReference type="InterPro" id="IPR011992">
    <property type="entry name" value="EF-hand-dom_pair"/>
</dbReference>
<keyword evidence="4" id="KW-0963">Cytoplasm</keyword>
<keyword evidence="12" id="KW-1185">Reference proteome</keyword>
<dbReference type="InParanoid" id="E0VNT7"/>
<dbReference type="FunFam" id="1.10.238.220:FF:000002">
    <property type="entry name" value="Serine/threonine-protein phosphatase 2A regulatory subunit B'' subunit gamma"/>
    <property type="match status" value="1"/>
</dbReference>
<protein>
    <recommendedName>
        <fullName evidence="3">Serine/threonine-protein phosphatase 2A regulatory subunit B'' subunit gamma</fullName>
    </recommendedName>
</protein>
<evidence type="ECO:0000256" key="8">
    <source>
        <dbReference type="ARBA" id="ARBA00023242"/>
    </source>
</evidence>
<keyword evidence="7" id="KW-0106">Calcium</keyword>
<keyword evidence="8" id="KW-0539">Nucleus</keyword>
<reference evidence="10" key="1">
    <citation type="submission" date="2007-04" db="EMBL/GenBank/DDBJ databases">
        <title>Annotation of Pediculus humanus corporis strain USDA.</title>
        <authorList>
            <person name="Kirkness E."/>
            <person name="Hannick L."/>
            <person name="Hass B."/>
            <person name="Bruggner R."/>
            <person name="Lawson D."/>
            <person name="Bidwell S."/>
            <person name="Joardar V."/>
            <person name="Caler E."/>
            <person name="Walenz B."/>
            <person name="Inman J."/>
            <person name="Schobel S."/>
            <person name="Galinsky K."/>
            <person name="Amedeo P."/>
            <person name="Strausberg R."/>
        </authorList>
    </citation>
    <scope>NUCLEOTIDE SEQUENCE</scope>
    <source>
        <strain evidence="10">USDA</strain>
    </source>
</reference>
<proteinExistence type="predicted"/>
<dbReference type="EMBL" id="AAZO01004029">
    <property type="status" value="NOT_ANNOTATED_CDS"/>
    <property type="molecule type" value="Genomic_DNA"/>
</dbReference>
<dbReference type="SUPFAM" id="SSF47473">
    <property type="entry name" value="EF-hand"/>
    <property type="match status" value="2"/>
</dbReference>
<comment type="subcellular location">
    <subcellularLocation>
        <location evidence="2">Cytoplasm</location>
    </subcellularLocation>
    <subcellularLocation>
        <location evidence="1">Nucleus</location>
    </subcellularLocation>
</comment>
<dbReference type="Proteomes" id="UP000009046">
    <property type="component" value="Unassembled WGS sequence"/>
</dbReference>
<evidence type="ECO:0000256" key="4">
    <source>
        <dbReference type="ARBA" id="ARBA00022490"/>
    </source>
</evidence>
<dbReference type="EnsemblMetazoa" id="PHUM345560-RA">
    <property type="protein sequence ID" value="PHUM345560-PA"/>
    <property type="gene ID" value="PHUM345560"/>
</dbReference>
<evidence type="ECO:0000313" key="12">
    <source>
        <dbReference type="Proteomes" id="UP000009046"/>
    </source>
</evidence>
<evidence type="ECO:0000256" key="1">
    <source>
        <dbReference type="ARBA" id="ARBA00004123"/>
    </source>
</evidence>
<dbReference type="AlphaFoldDB" id="E0VNT7"/>
<keyword evidence="5" id="KW-0479">Metal-binding</keyword>
<dbReference type="OMA" id="HKFWAYE"/>
<dbReference type="STRING" id="121224.E0VNT7"/>
<evidence type="ECO:0000256" key="2">
    <source>
        <dbReference type="ARBA" id="ARBA00004496"/>
    </source>
</evidence>
<dbReference type="GO" id="GO:0000226">
    <property type="term" value="P:microtubule cytoskeleton organization"/>
    <property type="evidence" value="ECO:0007669"/>
    <property type="project" value="TreeGrafter"/>
</dbReference>
<dbReference type="PANTHER" id="PTHR12085:SF3">
    <property type="entry name" value="SERINE_THREONINE-PROTEIN PHOSPHATASE 2A REGULATORY SUBUNIT B'' SUBUNIT GAMMA"/>
    <property type="match status" value="1"/>
</dbReference>
<dbReference type="GO" id="GO:0005819">
    <property type="term" value="C:spindle"/>
    <property type="evidence" value="ECO:0007669"/>
    <property type="project" value="TreeGrafter"/>
</dbReference>
<sequence length="441" mass="51312">MSLKTLLQKTASQSSFGKTKEEIAENNVKIECAAFNKYYQKQNDCDKNEKSGTIPKFYFKLPREHEKLAIKLREESRAMFLQRRNRELLGSNELNSLWILLDKHHSPPYYSDEQFINYQDFLKVASLAGAKCKPYFVPEVFAKLQQGDNYGRISVMSLFNYIMKKVWLHQTRIGLSLYDQTGQGYLRESDLENYIQELIPTLTQLDGLEKSFHNFYVCTAVRKFLFFLDPLRTGKVRIQDILACSFLDDLLELRDEELPKDAQDGNWFSVPSALRVYGQYLNLDKDHNGMYGTGTLTNAFLDRVFQECLTYEGEMDYKTYLDLVLALENRQEPQSLQYLFRILDINSKGYLDTFSFNYFFRAIQEQMTAHGQEPVSFEDIKDEIFDMVKPADPFKITLKDLFQCGQGETVVSILIDLNGFWTYENREAMASEAVEDSSDSQ</sequence>
<dbReference type="GO" id="GO:0005813">
    <property type="term" value="C:centrosome"/>
    <property type="evidence" value="ECO:0007669"/>
    <property type="project" value="TreeGrafter"/>
</dbReference>
<reference evidence="10" key="2">
    <citation type="submission" date="2007-04" db="EMBL/GenBank/DDBJ databases">
        <title>The genome of the human body louse.</title>
        <authorList>
            <consortium name="The Human Body Louse Genome Consortium"/>
            <person name="Kirkness E."/>
            <person name="Walenz B."/>
            <person name="Hass B."/>
            <person name="Bruggner R."/>
            <person name="Strausberg R."/>
        </authorList>
    </citation>
    <scope>NUCLEOTIDE SEQUENCE</scope>
    <source>
        <strain evidence="10">USDA</strain>
    </source>
</reference>
<evidence type="ECO:0000256" key="6">
    <source>
        <dbReference type="ARBA" id="ARBA00022737"/>
    </source>
</evidence>
<gene>
    <name evidence="11" type="primary">8231988</name>
    <name evidence="10" type="ORF">Phum_PHUM345560</name>
</gene>
<dbReference type="GeneID" id="8231988"/>
<dbReference type="EMBL" id="DS235354">
    <property type="protein sequence ID" value="EEB15043.1"/>
    <property type="molecule type" value="Genomic_DNA"/>
</dbReference>
<dbReference type="eggNOG" id="KOG2562">
    <property type="taxonomic scope" value="Eukaryota"/>
</dbReference>
<dbReference type="HOGENOM" id="CLU_035365_1_0_1"/>